<accession>A0ABP6H7T9</accession>
<dbReference type="PANTHER" id="PTHR34109">
    <property type="entry name" value="BNAUNNG04460D PROTEIN-RELATED"/>
    <property type="match status" value="1"/>
</dbReference>
<proteinExistence type="predicted"/>
<evidence type="ECO:0000313" key="2">
    <source>
        <dbReference type="EMBL" id="GAA2737215.1"/>
    </source>
</evidence>
<comment type="caution">
    <text evidence="2">The sequence shown here is derived from an EMBL/GenBank/DDBJ whole genome shotgun (WGS) entry which is preliminary data.</text>
</comment>
<evidence type="ECO:0000259" key="1">
    <source>
        <dbReference type="PROSITE" id="PS51819"/>
    </source>
</evidence>
<dbReference type="RefSeq" id="WP_344456758.1">
    <property type="nucleotide sequence ID" value="NZ_BAAATZ010000034.1"/>
</dbReference>
<evidence type="ECO:0000313" key="3">
    <source>
        <dbReference type="Proteomes" id="UP001501842"/>
    </source>
</evidence>
<dbReference type="EMBL" id="BAAATZ010000034">
    <property type="protein sequence ID" value="GAA2737215.1"/>
    <property type="molecule type" value="Genomic_DNA"/>
</dbReference>
<protein>
    <submittedName>
        <fullName evidence="2">VOC family protein</fullName>
    </submittedName>
</protein>
<dbReference type="PANTHER" id="PTHR34109:SF1">
    <property type="entry name" value="VOC DOMAIN-CONTAINING PROTEIN"/>
    <property type="match status" value="1"/>
</dbReference>
<keyword evidence="3" id="KW-1185">Reference proteome</keyword>
<dbReference type="Pfam" id="PF00903">
    <property type="entry name" value="Glyoxalase"/>
    <property type="match status" value="1"/>
</dbReference>
<dbReference type="PROSITE" id="PS51819">
    <property type="entry name" value="VOC"/>
    <property type="match status" value="1"/>
</dbReference>
<dbReference type="InterPro" id="IPR004360">
    <property type="entry name" value="Glyas_Fos-R_dOase_dom"/>
</dbReference>
<dbReference type="InterPro" id="IPR029068">
    <property type="entry name" value="Glyas_Bleomycin-R_OHBP_Dase"/>
</dbReference>
<dbReference type="InterPro" id="IPR037523">
    <property type="entry name" value="VOC_core"/>
</dbReference>
<dbReference type="Gene3D" id="3.30.720.110">
    <property type="match status" value="1"/>
</dbReference>
<feature type="domain" description="VOC" evidence="1">
    <location>
        <begin position="3"/>
        <end position="116"/>
    </location>
</feature>
<dbReference type="SUPFAM" id="SSF54593">
    <property type="entry name" value="Glyoxalase/Bleomycin resistance protein/Dihydroxybiphenyl dioxygenase"/>
    <property type="match status" value="1"/>
</dbReference>
<name>A0ABP6H7T9_9ACTN</name>
<dbReference type="Proteomes" id="UP001501842">
    <property type="component" value="Unassembled WGS sequence"/>
</dbReference>
<sequence length="125" mass="13541">MSSPSIYPIVPYRDLRGALTFLCDAFGFSSHLMVEDSAGVIQHAELVLDGGVIMPTGDDNPSAMWLCVRVDDLDAHYARAVEAGACIVEELHDTPYGSRDYSALDPAGHRWTFTTYNPYAPSSGG</sequence>
<dbReference type="Gene3D" id="3.30.720.120">
    <property type="match status" value="1"/>
</dbReference>
<organism evidence="2 3">
    <name type="scientific">Actinocorallia aurantiaca</name>
    <dbReference type="NCBI Taxonomy" id="46204"/>
    <lineage>
        <taxon>Bacteria</taxon>
        <taxon>Bacillati</taxon>
        <taxon>Actinomycetota</taxon>
        <taxon>Actinomycetes</taxon>
        <taxon>Streptosporangiales</taxon>
        <taxon>Thermomonosporaceae</taxon>
        <taxon>Actinocorallia</taxon>
    </lineage>
</organism>
<gene>
    <name evidence="2" type="ORF">GCM10010439_66360</name>
</gene>
<reference evidence="3" key="1">
    <citation type="journal article" date="2019" name="Int. J. Syst. Evol. Microbiol.">
        <title>The Global Catalogue of Microorganisms (GCM) 10K type strain sequencing project: providing services to taxonomists for standard genome sequencing and annotation.</title>
        <authorList>
            <consortium name="The Broad Institute Genomics Platform"/>
            <consortium name="The Broad Institute Genome Sequencing Center for Infectious Disease"/>
            <person name="Wu L."/>
            <person name="Ma J."/>
        </authorList>
    </citation>
    <scope>NUCLEOTIDE SEQUENCE [LARGE SCALE GENOMIC DNA]</scope>
    <source>
        <strain evidence="3">JCM 8201</strain>
    </source>
</reference>